<evidence type="ECO:0000256" key="1">
    <source>
        <dbReference type="SAM" id="SignalP"/>
    </source>
</evidence>
<sequence length="108" mass="11428">MRFRQTAAAALGALVLLIAVPNSAYAATGEFEYKFGRGIPAALHDPEGGKCINLFGATEDDPAFAPKNFTDVTATVFLESGCGGDTYRVMPPGTKLGDRLKLRSVVFS</sequence>
<feature type="signal peptide" evidence="1">
    <location>
        <begin position="1"/>
        <end position="26"/>
    </location>
</feature>
<dbReference type="RefSeq" id="WP_184933823.1">
    <property type="nucleotide sequence ID" value="NZ_JACHJV010000001.1"/>
</dbReference>
<organism evidence="2 3">
    <name type="scientific">Kitasatospora kifunensis</name>
    <name type="common">Streptomyces kifunensis</name>
    <dbReference type="NCBI Taxonomy" id="58351"/>
    <lineage>
        <taxon>Bacteria</taxon>
        <taxon>Bacillati</taxon>
        <taxon>Actinomycetota</taxon>
        <taxon>Actinomycetes</taxon>
        <taxon>Kitasatosporales</taxon>
        <taxon>Streptomycetaceae</taxon>
        <taxon>Kitasatospora</taxon>
    </lineage>
</organism>
<proteinExistence type="predicted"/>
<dbReference type="Proteomes" id="UP000540506">
    <property type="component" value="Unassembled WGS sequence"/>
</dbReference>
<comment type="caution">
    <text evidence="2">The sequence shown here is derived from an EMBL/GenBank/DDBJ whole genome shotgun (WGS) entry which is preliminary data.</text>
</comment>
<evidence type="ECO:0000313" key="3">
    <source>
        <dbReference type="Proteomes" id="UP000540506"/>
    </source>
</evidence>
<reference evidence="2 3" key="1">
    <citation type="submission" date="2020-08" db="EMBL/GenBank/DDBJ databases">
        <title>Sequencing the genomes of 1000 actinobacteria strains.</title>
        <authorList>
            <person name="Klenk H.-P."/>
        </authorList>
    </citation>
    <scope>NUCLEOTIDE SEQUENCE [LARGE SCALE GENOMIC DNA]</scope>
    <source>
        <strain evidence="2 3">DSM 41654</strain>
    </source>
</reference>
<feature type="chain" id="PRO_5030960904" evidence="1">
    <location>
        <begin position="27"/>
        <end position="108"/>
    </location>
</feature>
<protein>
    <submittedName>
        <fullName evidence="2">Uncharacterized protein</fullName>
    </submittedName>
</protein>
<dbReference type="AlphaFoldDB" id="A0A7W7QXT0"/>
<accession>A0A7W7QXT0</accession>
<keyword evidence="3" id="KW-1185">Reference proteome</keyword>
<keyword evidence="1" id="KW-0732">Signal</keyword>
<name>A0A7W7QXT0_KITKI</name>
<evidence type="ECO:0000313" key="2">
    <source>
        <dbReference type="EMBL" id="MBB4921499.1"/>
    </source>
</evidence>
<gene>
    <name evidence="2" type="ORF">FHR34_000492</name>
</gene>
<dbReference type="EMBL" id="JACHJV010000001">
    <property type="protein sequence ID" value="MBB4921499.1"/>
    <property type="molecule type" value="Genomic_DNA"/>
</dbReference>